<dbReference type="EMBL" id="JAGIOO010000001">
    <property type="protein sequence ID" value="MBP2475655.1"/>
    <property type="molecule type" value="Genomic_DNA"/>
</dbReference>
<protein>
    <recommendedName>
        <fullName evidence="3">DUF1203 domain-containing protein</fullName>
    </recommendedName>
</protein>
<name>A0ABS5AGG1_9PSEU</name>
<dbReference type="PIRSF" id="PIRSF034110">
    <property type="entry name" value="DUF1203"/>
    <property type="match status" value="1"/>
</dbReference>
<evidence type="ECO:0000313" key="1">
    <source>
        <dbReference type="EMBL" id="MBP2475655.1"/>
    </source>
</evidence>
<comment type="caution">
    <text evidence="1">The sequence shown here is derived from an EMBL/GenBank/DDBJ whole genome shotgun (WGS) entry which is preliminary data.</text>
</comment>
<dbReference type="InterPro" id="IPR009593">
    <property type="entry name" value="DUF1203"/>
</dbReference>
<organism evidence="1 2">
    <name type="scientific">Crossiella equi</name>
    <dbReference type="NCBI Taxonomy" id="130796"/>
    <lineage>
        <taxon>Bacteria</taxon>
        <taxon>Bacillati</taxon>
        <taxon>Actinomycetota</taxon>
        <taxon>Actinomycetes</taxon>
        <taxon>Pseudonocardiales</taxon>
        <taxon>Pseudonocardiaceae</taxon>
        <taxon>Crossiella</taxon>
    </lineage>
</organism>
<keyword evidence="2" id="KW-1185">Reference proteome</keyword>
<dbReference type="Proteomes" id="UP001519363">
    <property type="component" value="Unassembled WGS sequence"/>
</dbReference>
<accession>A0ABS5AGG1</accession>
<proteinExistence type="predicted"/>
<sequence length="149" mass="15947">MAFRIVPIPPAALTTLRADSELVVDVEGGSPLRCCLSRALPGERIALVSYAPLAALAEEAGAYVETGPVFIHAADCGGPASDGFPDEHRRAPRVYRAYRANGRILGGRLVRPGEVAEDVLAELFAAPETAFVHVRAVEFGCFQFEVRRG</sequence>
<dbReference type="RefSeq" id="WP_086788709.1">
    <property type="nucleotide sequence ID" value="NZ_JAGIOO010000001.1"/>
</dbReference>
<gene>
    <name evidence="1" type="ORF">JOF53_004527</name>
</gene>
<evidence type="ECO:0008006" key="3">
    <source>
        <dbReference type="Google" id="ProtNLM"/>
    </source>
</evidence>
<dbReference type="Pfam" id="PF06718">
    <property type="entry name" value="DUF1203"/>
    <property type="match status" value="1"/>
</dbReference>
<reference evidence="1 2" key="1">
    <citation type="submission" date="2021-03" db="EMBL/GenBank/DDBJ databases">
        <title>Sequencing the genomes of 1000 actinobacteria strains.</title>
        <authorList>
            <person name="Klenk H.-P."/>
        </authorList>
    </citation>
    <scope>NUCLEOTIDE SEQUENCE [LARGE SCALE GENOMIC DNA]</scope>
    <source>
        <strain evidence="1 2">DSM 44580</strain>
    </source>
</reference>
<evidence type="ECO:0000313" key="2">
    <source>
        <dbReference type="Proteomes" id="UP001519363"/>
    </source>
</evidence>